<dbReference type="InterPro" id="IPR001828">
    <property type="entry name" value="ANF_lig-bd_rcpt"/>
</dbReference>
<keyword evidence="4 13" id="KW-0732">Signal</keyword>
<feature type="transmembrane region" description="Helical" evidence="12">
    <location>
        <begin position="654"/>
        <end position="679"/>
    </location>
</feature>
<feature type="transmembrane region" description="Helical" evidence="12">
    <location>
        <begin position="781"/>
        <end position="801"/>
    </location>
</feature>
<dbReference type="EnsemblMetazoa" id="CLYHEMT005288.2">
    <property type="protein sequence ID" value="CLYHEMP005288.2"/>
    <property type="gene ID" value="CLYHEMG005288"/>
</dbReference>
<evidence type="ECO:0000256" key="13">
    <source>
        <dbReference type="SAM" id="SignalP"/>
    </source>
</evidence>
<dbReference type="InterPro" id="IPR017978">
    <property type="entry name" value="GPCR_3_C"/>
</dbReference>
<feature type="signal peptide" evidence="13">
    <location>
        <begin position="1"/>
        <end position="26"/>
    </location>
</feature>
<evidence type="ECO:0000256" key="3">
    <source>
        <dbReference type="ARBA" id="ARBA00022692"/>
    </source>
</evidence>
<feature type="transmembrane region" description="Helical" evidence="12">
    <location>
        <begin position="626"/>
        <end position="648"/>
    </location>
</feature>
<feature type="transmembrane region" description="Helical" evidence="12">
    <location>
        <begin position="592"/>
        <end position="614"/>
    </location>
</feature>
<feature type="transmembrane region" description="Helical" evidence="12">
    <location>
        <begin position="807"/>
        <end position="830"/>
    </location>
</feature>
<dbReference type="GO" id="GO:0005886">
    <property type="term" value="C:plasma membrane"/>
    <property type="evidence" value="ECO:0007669"/>
    <property type="project" value="UniProtKB-SubCell"/>
</dbReference>
<evidence type="ECO:0000256" key="4">
    <source>
        <dbReference type="ARBA" id="ARBA00022729"/>
    </source>
</evidence>
<evidence type="ECO:0000256" key="12">
    <source>
        <dbReference type="SAM" id="Phobius"/>
    </source>
</evidence>
<evidence type="ECO:0000256" key="7">
    <source>
        <dbReference type="ARBA" id="ARBA00023136"/>
    </source>
</evidence>
<feature type="compositionally biased region" description="Polar residues" evidence="11">
    <location>
        <begin position="923"/>
        <end position="932"/>
    </location>
</feature>
<keyword evidence="8" id="KW-0675">Receptor</keyword>
<dbReference type="InterPro" id="IPR028082">
    <property type="entry name" value="Peripla_BP_I"/>
</dbReference>
<dbReference type="EnsemblMetazoa" id="CLYHEMT005288.1">
    <property type="protein sequence ID" value="CLYHEMP005288.1"/>
    <property type="gene ID" value="CLYHEMG005288"/>
</dbReference>
<evidence type="ECO:0000256" key="8">
    <source>
        <dbReference type="ARBA" id="ARBA00023170"/>
    </source>
</evidence>
<keyword evidence="3 12" id="KW-0812">Transmembrane</keyword>
<sequence length="1124" mass="127745">MINIQFLVTITVIVIVVLQSTPRAHAAHQRALEWFLNKECKYNETIQDLDSDFLIGALFPVHTFVKNKDKYVLDTQGVSWVESFLYAVNQINTNSTLLPGLKLGYDVRDTCKDAQIAVQQTLDFLTGTEYYSDSMRAGEPSEYTMRSGVECKCVGERDSRLIGIVGGARSTVSSSASFLLGTDSVPQISYASTSPSLSEKARYPNFLRTVPSDLTQTLAISDLMVYFKWSYVSVLASDDEYGRLAIVKLRENLRQKGICFAVDRLFDPNLPGDDLQKITDSLKKVHPESKVVILWADLNDAFRIIRSAHAQGMNDTLWVIGTETWGAERKLKNEIDGARVIKLAISDIPVKQMEDHLNAITYRSKLNNTWIPQIWQQLGICPEFGPQINCYPAVPSGRYLPRFRHENVIASVYALGYGLHQYLNCNDTKCNMTLKTPFDYDRFLRILKEPGNRFKVPNSTMYIEFNQDGDVTVNAYNFLYISGRENDLLQLGHWYGNNSIEIDDELWERSNSVDPPKATCAFPCQPGTYKVAGSSACCWQCLQCYGDGITSTIDAPECQKCKKIEVPSPNRDRCIPLTDMRLSFDSSTGQTVIAISLVGFVAATFVLCIFIWYWNSPVVKSSSREISVIQLLCMILLFCYPVLFMFQASTFTCILRNVVFCSLHTFILSFILLKTYRLLRVFQPKRFSKISKFLHNKYQLLTSFIFVIFVLLVLTGWYYGHMPDVILHISKEEMGFIYHCGSHENIVLYCIVGFIIFLSLASGFMAFRARRLPSNFKEAQYIWLAMFISCLAWITMFPLYITQTQSVKPLVLIGVNGASTVCMLLVLYGYKIHIILFQPHLNSTEHFSKLAINATVTTFMKDADPSNNRAGSIPQNQQRQSSVISFDFDGMFDEYKNGKVRSRSAALKQSFKHFPRSFRASKHQNAGKVNSPTKHHLTEKERKRQRLKAKNKTLQFPKRKREEELSKTMPPKSASFDDGQTLSSKYPYKAEFFIDLDDNKPLGSRTGSDASLIKKMNNANVDRASSSPNQSENTIDTTNQLYDSMRIKNSVRRNKIEKQQSVDSPLSDDYQSEERNDLMNQSERKKMDQLDGSMEKSSQSNANVNGITNGFLRGMSLEDYDTFV</sequence>
<dbReference type="RefSeq" id="XP_066912451.1">
    <property type="nucleotide sequence ID" value="XM_067056350.1"/>
</dbReference>
<keyword evidence="16" id="KW-1185">Reference proteome</keyword>
<dbReference type="Pfam" id="PF00003">
    <property type="entry name" value="7tm_3"/>
    <property type="match status" value="1"/>
</dbReference>
<evidence type="ECO:0000256" key="2">
    <source>
        <dbReference type="ARBA" id="ARBA00022475"/>
    </source>
</evidence>
<evidence type="ECO:0000256" key="6">
    <source>
        <dbReference type="ARBA" id="ARBA00023040"/>
    </source>
</evidence>
<feature type="region of interest" description="Disordered" evidence="11">
    <location>
        <begin position="917"/>
        <end position="981"/>
    </location>
</feature>
<evidence type="ECO:0000313" key="16">
    <source>
        <dbReference type="Proteomes" id="UP000594262"/>
    </source>
</evidence>
<accession>A0A7M5V019</accession>
<dbReference type="OrthoDB" id="6022339at2759"/>
<protein>
    <recommendedName>
        <fullName evidence="14">G-protein coupled receptors family 3 profile domain-containing protein</fullName>
    </recommendedName>
</protein>
<dbReference type="PANTHER" id="PTHR24060">
    <property type="entry name" value="METABOTROPIC GLUTAMATE RECEPTOR"/>
    <property type="match status" value="1"/>
</dbReference>
<dbReference type="InterPro" id="IPR038550">
    <property type="entry name" value="GPCR_3_9-Cys_sf"/>
</dbReference>
<evidence type="ECO:0000256" key="9">
    <source>
        <dbReference type="ARBA" id="ARBA00023180"/>
    </source>
</evidence>
<feature type="chain" id="PRO_5033596630" description="G-protein coupled receptors family 3 profile domain-containing protein" evidence="13">
    <location>
        <begin position="27"/>
        <end position="1124"/>
    </location>
</feature>
<keyword evidence="7 12" id="KW-0472">Membrane</keyword>
<feature type="region of interest" description="Disordered" evidence="11">
    <location>
        <begin position="1019"/>
        <end position="1102"/>
    </location>
</feature>
<keyword evidence="5 12" id="KW-1133">Transmembrane helix</keyword>
<proteinExistence type="predicted"/>
<organism evidence="15 16">
    <name type="scientific">Clytia hemisphaerica</name>
    <dbReference type="NCBI Taxonomy" id="252671"/>
    <lineage>
        <taxon>Eukaryota</taxon>
        <taxon>Metazoa</taxon>
        <taxon>Cnidaria</taxon>
        <taxon>Hydrozoa</taxon>
        <taxon>Hydroidolina</taxon>
        <taxon>Leptothecata</taxon>
        <taxon>Obeliida</taxon>
        <taxon>Clytiidae</taxon>
        <taxon>Clytia</taxon>
    </lineage>
</organism>
<dbReference type="Proteomes" id="UP000594262">
    <property type="component" value="Unplaced"/>
</dbReference>
<dbReference type="InterPro" id="IPR000337">
    <property type="entry name" value="GPCR_3"/>
</dbReference>
<dbReference type="Pfam" id="PF01094">
    <property type="entry name" value="ANF_receptor"/>
    <property type="match status" value="1"/>
</dbReference>
<name>A0A7M5V019_9CNID</name>
<evidence type="ECO:0000256" key="11">
    <source>
        <dbReference type="SAM" id="MobiDB-lite"/>
    </source>
</evidence>
<feature type="compositionally biased region" description="Basic and acidic residues" evidence="11">
    <location>
        <begin position="1072"/>
        <end position="1089"/>
    </location>
</feature>
<keyword evidence="10" id="KW-0807">Transducer</keyword>
<feature type="domain" description="G-protein coupled receptors family 3 profile" evidence="14">
    <location>
        <begin position="588"/>
        <end position="851"/>
    </location>
</feature>
<dbReference type="PROSITE" id="PS50259">
    <property type="entry name" value="G_PROTEIN_RECEP_F3_4"/>
    <property type="match status" value="1"/>
</dbReference>
<dbReference type="GeneID" id="136799624"/>
<feature type="compositionally biased region" description="Polar residues" evidence="11">
    <location>
        <begin position="1019"/>
        <end position="1042"/>
    </location>
</feature>
<evidence type="ECO:0000256" key="5">
    <source>
        <dbReference type="ARBA" id="ARBA00022989"/>
    </source>
</evidence>
<dbReference type="AlphaFoldDB" id="A0A7M5V019"/>
<keyword evidence="6" id="KW-0297">G-protein coupled receptor</keyword>
<dbReference type="SUPFAM" id="SSF53822">
    <property type="entry name" value="Periplasmic binding protein-like I"/>
    <property type="match status" value="1"/>
</dbReference>
<keyword evidence="9" id="KW-0325">Glycoprotein</keyword>
<reference evidence="15" key="1">
    <citation type="submission" date="2021-01" db="UniProtKB">
        <authorList>
            <consortium name="EnsemblMetazoa"/>
        </authorList>
    </citation>
    <scope>IDENTIFICATION</scope>
</reference>
<comment type="subcellular location">
    <subcellularLocation>
        <location evidence="1">Cell membrane</location>
        <topology evidence="1">Multi-pass membrane protein</topology>
    </subcellularLocation>
</comment>
<dbReference type="Gene3D" id="2.10.50.30">
    <property type="entry name" value="GPCR, family 3, nine cysteines domain"/>
    <property type="match status" value="1"/>
</dbReference>
<dbReference type="CDD" id="cd13953">
    <property type="entry name" value="7tm_classC_mGluR-like"/>
    <property type="match status" value="1"/>
</dbReference>
<keyword evidence="2" id="KW-1003">Cell membrane</keyword>
<evidence type="ECO:0000256" key="10">
    <source>
        <dbReference type="ARBA" id="ARBA00023224"/>
    </source>
</evidence>
<dbReference type="GO" id="GO:0004930">
    <property type="term" value="F:G protein-coupled receptor activity"/>
    <property type="evidence" value="ECO:0007669"/>
    <property type="project" value="UniProtKB-KW"/>
</dbReference>
<dbReference type="InterPro" id="IPR050726">
    <property type="entry name" value="mGluR"/>
</dbReference>
<evidence type="ECO:0000256" key="1">
    <source>
        <dbReference type="ARBA" id="ARBA00004651"/>
    </source>
</evidence>
<dbReference type="CDD" id="cd06350">
    <property type="entry name" value="PBP1_GPCR_family_C-like"/>
    <property type="match status" value="1"/>
</dbReference>
<dbReference type="FunFam" id="2.10.50.30:FF:000004">
    <property type="entry name" value="Taste receptor type 1 member 3-like protein"/>
    <property type="match status" value="1"/>
</dbReference>
<dbReference type="Gene3D" id="3.40.50.2300">
    <property type="match status" value="2"/>
</dbReference>
<evidence type="ECO:0000259" key="14">
    <source>
        <dbReference type="PROSITE" id="PS50259"/>
    </source>
</evidence>
<feature type="transmembrane region" description="Helical" evidence="12">
    <location>
        <begin position="700"/>
        <end position="720"/>
    </location>
</feature>
<evidence type="ECO:0000313" key="15">
    <source>
        <dbReference type="EnsemblMetazoa" id="CLYHEMP005288.1"/>
    </source>
</evidence>
<feature type="transmembrane region" description="Helical" evidence="12">
    <location>
        <begin position="746"/>
        <end position="769"/>
    </location>
</feature>
<dbReference type="PRINTS" id="PR00248">
    <property type="entry name" value="GPCRMGR"/>
</dbReference>